<dbReference type="OrthoDB" id="1846553at2759"/>
<evidence type="ECO:0000256" key="1">
    <source>
        <dbReference type="ARBA" id="ARBA00007626"/>
    </source>
</evidence>
<evidence type="ECO:0000313" key="4">
    <source>
        <dbReference type="EMBL" id="RWR88028.1"/>
    </source>
</evidence>
<dbReference type="PROSITE" id="PS51375">
    <property type="entry name" value="PPR"/>
    <property type="match status" value="3"/>
</dbReference>
<comment type="caution">
    <text evidence="4">The sequence shown here is derived from an EMBL/GenBank/DDBJ whole genome shotgun (WGS) entry which is preliminary data.</text>
</comment>
<gene>
    <name evidence="4" type="ORF">CKAN_01700800</name>
</gene>
<feature type="repeat" description="PPR" evidence="3">
    <location>
        <begin position="212"/>
        <end position="246"/>
    </location>
</feature>
<organism evidence="4 5">
    <name type="scientific">Cinnamomum micranthum f. kanehirae</name>
    <dbReference type="NCBI Taxonomy" id="337451"/>
    <lineage>
        <taxon>Eukaryota</taxon>
        <taxon>Viridiplantae</taxon>
        <taxon>Streptophyta</taxon>
        <taxon>Embryophyta</taxon>
        <taxon>Tracheophyta</taxon>
        <taxon>Spermatophyta</taxon>
        <taxon>Magnoliopsida</taxon>
        <taxon>Magnoliidae</taxon>
        <taxon>Laurales</taxon>
        <taxon>Lauraceae</taxon>
        <taxon>Cinnamomum</taxon>
    </lineage>
</organism>
<dbReference type="Proteomes" id="UP000283530">
    <property type="component" value="Unassembled WGS sequence"/>
</dbReference>
<feature type="repeat" description="PPR" evidence="3">
    <location>
        <begin position="349"/>
        <end position="383"/>
    </location>
</feature>
<dbReference type="InterPro" id="IPR002885">
    <property type="entry name" value="PPR_rpt"/>
</dbReference>
<dbReference type="NCBIfam" id="TIGR00756">
    <property type="entry name" value="PPR"/>
    <property type="match status" value="3"/>
</dbReference>
<dbReference type="Pfam" id="PF01535">
    <property type="entry name" value="PPR"/>
    <property type="match status" value="2"/>
</dbReference>
<protein>
    <submittedName>
        <fullName evidence="4">Putative pentatricopeptide repeat-containing protein</fullName>
    </submittedName>
</protein>
<dbReference type="PANTHER" id="PTHR47939:SF12">
    <property type="entry name" value="PENTACOTRIPEPTIDE-REPEAT REGION OF PRORP DOMAIN-CONTAINING PROTEIN"/>
    <property type="match status" value="1"/>
</dbReference>
<dbReference type="InterPro" id="IPR011990">
    <property type="entry name" value="TPR-like_helical_dom_sf"/>
</dbReference>
<dbReference type="Gene3D" id="1.25.40.10">
    <property type="entry name" value="Tetratricopeptide repeat domain"/>
    <property type="match status" value="3"/>
</dbReference>
<dbReference type="PANTHER" id="PTHR47939">
    <property type="entry name" value="MEMBRANE-ASSOCIATED SALT-INDUCIBLE PROTEIN-LIKE"/>
    <property type="match status" value="1"/>
</dbReference>
<evidence type="ECO:0000313" key="5">
    <source>
        <dbReference type="Proteomes" id="UP000283530"/>
    </source>
</evidence>
<keyword evidence="2" id="KW-0677">Repeat</keyword>
<dbReference type="STRING" id="337451.A0A443PB75"/>
<dbReference type="EMBL" id="QPKB01000007">
    <property type="protein sequence ID" value="RWR88028.1"/>
    <property type="molecule type" value="Genomic_DNA"/>
</dbReference>
<accession>A0A443PB75</accession>
<name>A0A443PB75_9MAGN</name>
<sequence length="499" mass="57318">MIPTRNHPFRYLPKLHSLLLQCRYVSDPPKPQSPPSNPIDPHLLLRVCTILYQQQSAPDTKVFSNLRNVGFDLTHEFFLQVCNRFPFSWKPIHRFFHFSLYESHHFPHTPITHNKILDIYGKSSNTQLFWDFLRETADKRLVTVSTLRIAAKSLAVAKEMKKCVEFFKLMHAQKLFDGVETLDVVVQSLCSAKLVAEARYLVLKLKSLVKPSATTYGFLVYGFCEVGELVDACKVWNLMVDEGLEPEVASYEKMMDAFFKCNRISDAMAMFGTLKLERYHDLGLSSYRLLISWLCRKGKLVEAHMVFGEMLKRGIGADNEVFASLVYGVVSRGGVREGYKIVQGIGDPDLSVYHGLMKGLLRQKRAREATQVFREMVERGCEPTMHTYIMLLQGHLGKRGRKGPDPLVNFESIFVGGLVKLGKSLEATKYLERMMNGGIEVPRFDYNRFLHCFSNEEGVFMFEEVGKRLKEVGLVDLADILVRYGEKMATRERRRRIKM</sequence>
<dbReference type="AlphaFoldDB" id="A0A443PB75"/>
<feature type="repeat" description="PPR" evidence="3">
    <location>
        <begin position="283"/>
        <end position="317"/>
    </location>
</feature>
<keyword evidence="5" id="KW-1185">Reference proteome</keyword>
<evidence type="ECO:0000256" key="2">
    <source>
        <dbReference type="ARBA" id="ARBA00022737"/>
    </source>
</evidence>
<dbReference type="InterPro" id="IPR050667">
    <property type="entry name" value="PPR-containing_protein"/>
</dbReference>
<comment type="similarity">
    <text evidence="1">Belongs to the PPR family. P subfamily.</text>
</comment>
<reference evidence="4 5" key="1">
    <citation type="journal article" date="2019" name="Nat. Plants">
        <title>Stout camphor tree genome fills gaps in understanding of flowering plant genome evolution.</title>
        <authorList>
            <person name="Chaw S.M."/>
            <person name="Liu Y.C."/>
            <person name="Wu Y.W."/>
            <person name="Wang H.Y."/>
            <person name="Lin C.I."/>
            <person name="Wu C.S."/>
            <person name="Ke H.M."/>
            <person name="Chang L.Y."/>
            <person name="Hsu C.Y."/>
            <person name="Yang H.T."/>
            <person name="Sudianto E."/>
            <person name="Hsu M.H."/>
            <person name="Wu K.P."/>
            <person name="Wang L.N."/>
            <person name="Leebens-Mack J.H."/>
            <person name="Tsai I.J."/>
        </authorList>
    </citation>
    <scope>NUCLEOTIDE SEQUENCE [LARGE SCALE GENOMIC DNA]</scope>
    <source>
        <strain evidence="5">cv. Chaw 1501</strain>
        <tissue evidence="4">Young leaves</tissue>
    </source>
</reference>
<evidence type="ECO:0000256" key="3">
    <source>
        <dbReference type="PROSITE-ProRule" id="PRU00708"/>
    </source>
</evidence>
<proteinExistence type="inferred from homology"/>
<dbReference type="Pfam" id="PF13041">
    <property type="entry name" value="PPR_2"/>
    <property type="match status" value="2"/>
</dbReference>